<evidence type="ECO:0000256" key="2">
    <source>
        <dbReference type="SAM" id="MobiDB-lite"/>
    </source>
</evidence>
<organism evidence="3 4">
    <name type="scientific">Lithospermum erythrorhizon</name>
    <name type="common">Purple gromwell</name>
    <name type="synonym">Lithospermum officinale var. erythrorhizon</name>
    <dbReference type="NCBI Taxonomy" id="34254"/>
    <lineage>
        <taxon>Eukaryota</taxon>
        <taxon>Viridiplantae</taxon>
        <taxon>Streptophyta</taxon>
        <taxon>Embryophyta</taxon>
        <taxon>Tracheophyta</taxon>
        <taxon>Spermatophyta</taxon>
        <taxon>Magnoliopsida</taxon>
        <taxon>eudicotyledons</taxon>
        <taxon>Gunneridae</taxon>
        <taxon>Pentapetalae</taxon>
        <taxon>asterids</taxon>
        <taxon>lamiids</taxon>
        <taxon>Boraginales</taxon>
        <taxon>Boraginaceae</taxon>
        <taxon>Boraginoideae</taxon>
        <taxon>Lithospermeae</taxon>
        <taxon>Lithospermum</taxon>
    </lineage>
</organism>
<accession>A0AAV3PW79</accession>
<evidence type="ECO:0000256" key="1">
    <source>
        <dbReference type="SAM" id="Coils"/>
    </source>
</evidence>
<proteinExistence type="predicted"/>
<sequence length="497" mass="55833">MAHVEPNFPLFFNMHITSNSATSFSSLSDYNIFVEDKPDKVSEGRWHSKWYYTFGGMGEGVLKIWTPLSKAKHPKFTKSAQVKAQISLLQKVFQNPWDYKVFCEEGVLIHAGMIRSKRFDSFVEPPITWEEVLTTALSFVEPRKVPFSTIKGKRIPLFKRAGVVTKIVAETSAPVSADGSSTTLGKRPSNPAAPPKPVLAKRTKTLAHRPARREVLDLTKEPLPSAPFGDTNIFEAPFADTPIVSGGSSKGKEKESDSDPKVIAGYSTTYLNLPYTLPGGYEEYSDRLKLQGIIAKHLVRAMNTSHVLARRVDRLDVDIGLNRESERASQFKVHELEKENEDLLWNQETAYNEKKTATKQALAEIAKCKDLEVKNVKLEGEKFDLSLKLSRLELSLNKATKRANKAEQKTLRAQESADKVVGEYRSSKAYHDELGEEMAYFLCRFVKIFKDINPSLTDHYQEFINGYPSRWFSSLDINAPLSPIECEGNESASEAQG</sequence>
<feature type="coiled-coil region" evidence="1">
    <location>
        <begin position="389"/>
        <end position="416"/>
    </location>
</feature>
<dbReference type="AlphaFoldDB" id="A0AAV3PW79"/>
<keyword evidence="4" id="KW-1185">Reference proteome</keyword>
<gene>
    <name evidence="3" type="ORF">LIER_12251</name>
</gene>
<dbReference type="EMBL" id="BAABME010002340">
    <property type="protein sequence ID" value="GAA0154197.1"/>
    <property type="molecule type" value="Genomic_DNA"/>
</dbReference>
<evidence type="ECO:0000313" key="3">
    <source>
        <dbReference type="EMBL" id="GAA0154197.1"/>
    </source>
</evidence>
<evidence type="ECO:0000313" key="4">
    <source>
        <dbReference type="Proteomes" id="UP001454036"/>
    </source>
</evidence>
<name>A0AAV3PW79_LITER</name>
<dbReference type="Proteomes" id="UP001454036">
    <property type="component" value="Unassembled WGS sequence"/>
</dbReference>
<reference evidence="3 4" key="1">
    <citation type="submission" date="2024-01" db="EMBL/GenBank/DDBJ databases">
        <title>The complete chloroplast genome sequence of Lithospermum erythrorhizon: insights into the phylogenetic relationship among Boraginaceae species and the maternal lineages of purple gromwells.</title>
        <authorList>
            <person name="Okada T."/>
            <person name="Watanabe K."/>
        </authorList>
    </citation>
    <scope>NUCLEOTIDE SEQUENCE [LARGE SCALE GENOMIC DNA]</scope>
</reference>
<protein>
    <submittedName>
        <fullName evidence="3">Uncharacterized protein</fullName>
    </submittedName>
</protein>
<keyword evidence="1" id="KW-0175">Coiled coil</keyword>
<comment type="caution">
    <text evidence="3">The sequence shown here is derived from an EMBL/GenBank/DDBJ whole genome shotgun (WGS) entry which is preliminary data.</text>
</comment>
<feature type="region of interest" description="Disordered" evidence="2">
    <location>
        <begin position="175"/>
        <end position="206"/>
    </location>
</feature>